<reference evidence="12" key="1">
    <citation type="journal article" date="2018" name="Nat. Microbiol.">
        <title>Leveraging single-cell genomics to expand the fungal tree of life.</title>
        <authorList>
            <person name="Ahrendt S.R."/>
            <person name="Quandt C.A."/>
            <person name="Ciobanu D."/>
            <person name="Clum A."/>
            <person name="Salamov A."/>
            <person name="Andreopoulos B."/>
            <person name="Cheng J.F."/>
            <person name="Woyke T."/>
            <person name="Pelin A."/>
            <person name="Henrissat B."/>
            <person name="Reynolds N.K."/>
            <person name="Benny G.L."/>
            <person name="Smith M.E."/>
            <person name="James T.Y."/>
            <person name="Grigoriev I.V."/>
        </authorList>
    </citation>
    <scope>NUCLEOTIDE SEQUENCE [LARGE SCALE GENOMIC DNA]</scope>
    <source>
        <strain evidence="12">RSA 1356</strain>
    </source>
</reference>
<feature type="region of interest" description="Disordered" evidence="10">
    <location>
        <begin position="1"/>
        <end position="47"/>
    </location>
</feature>
<comment type="similarity">
    <text evidence="2 9">Belongs to the EAF6 family.</text>
</comment>
<keyword evidence="7 9" id="KW-0804">Transcription</keyword>
<evidence type="ECO:0000256" key="10">
    <source>
        <dbReference type="SAM" id="MobiDB-lite"/>
    </source>
</evidence>
<comment type="subcellular location">
    <subcellularLocation>
        <location evidence="1 9">Nucleus</location>
    </subcellularLocation>
</comment>
<evidence type="ECO:0000256" key="6">
    <source>
        <dbReference type="ARBA" id="ARBA00023054"/>
    </source>
</evidence>
<dbReference type="PANTHER" id="PTHR13476">
    <property type="entry name" value="CHROMATIN MODIFICATION-RELATED PROTEIN MEAF6"/>
    <property type="match status" value="1"/>
</dbReference>
<keyword evidence="9" id="KW-0227">DNA damage</keyword>
<evidence type="ECO:0000256" key="3">
    <source>
        <dbReference type="ARBA" id="ARBA00018504"/>
    </source>
</evidence>
<keyword evidence="5 9" id="KW-0805">Transcription regulation</keyword>
<evidence type="ECO:0000313" key="12">
    <source>
        <dbReference type="Proteomes" id="UP000271241"/>
    </source>
</evidence>
<evidence type="ECO:0000256" key="5">
    <source>
        <dbReference type="ARBA" id="ARBA00023015"/>
    </source>
</evidence>
<feature type="region of interest" description="Disordered" evidence="10">
    <location>
        <begin position="104"/>
        <end position="132"/>
    </location>
</feature>
<evidence type="ECO:0000256" key="8">
    <source>
        <dbReference type="ARBA" id="ARBA00023242"/>
    </source>
</evidence>
<evidence type="ECO:0000256" key="2">
    <source>
        <dbReference type="ARBA" id="ARBA00010916"/>
    </source>
</evidence>
<dbReference type="EMBL" id="KZ992521">
    <property type="protein sequence ID" value="RKP09339.1"/>
    <property type="molecule type" value="Genomic_DNA"/>
</dbReference>
<keyword evidence="11" id="KW-0808">Transferase</keyword>
<feature type="region of interest" description="Disordered" evidence="10">
    <location>
        <begin position="144"/>
        <end position="230"/>
    </location>
</feature>
<keyword evidence="4 9" id="KW-0156">Chromatin regulator</keyword>
<dbReference type="OrthoDB" id="440324at2759"/>
<feature type="compositionally biased region" description="Low complexity" evidence="10">
    <location>
        <begin position="153"/>
        <end position="165"/>
    </location>
</feature>
<dbReference type="Proteomes" id="UP000271241">
    <property type="component" value="Unassembled WGS sequence"/>
</dbReference>
<dbReference type="Pfam" id="PF09340">
    <property type="entry name" value="NuA4"/>
    <property type="match status" value="1"/>
</dbReference>
<evidence type="ECO:0000313" key="11">
    <source>
        <dbReference type="EMBL" id="RKP09339.1"/>
    </source>
</evidence>
<keyword evidence="9" id="KW-0234">DNA repair</keyword>
<protein>
    <recommendedName>
        <fullName evidence="3 9">Chromatin modification-related protein EAF6</fullName>
    </recommendedName>
</protein>
<organism evidence="11 12">
    <name type="scientific">Thamnocephalis sphaerospora</name>
    <dbReference type="NCBI Taxonomy" id="78915"/>
    <lineage>
        <taxon>Eukaryota</taxon>
        <taxon>Fungi</taxon>
        <taxon>Fungi incertae sedis</taxon>
        <taxon>Zoopagomycota</taxon>
        <taxon>Zoopagomycotina</taxon>
        <taxon>Zoopagomycetes</taxon>
        <taxon>Zoopagales</taxon>
        <taxon>Sigmoideomycetaceae</taxon>
        <taxon>Thamnocephalis</taxon>
    </lineage>
</organism>
<evidence type="ECO:0000256" key="1">
    <source>
        <dbReference type="ARBA" id="ARBA00004123"/>
    </source>
</evidence>
<comment type="function">
    <text evidence="9">Component of the NuA4 histone acetyltransferase complex which is involved in transcriptional activation of selected genes principally by acetylation of nucleosomal histone H4 and H2A. The NuA4 complex is also involved in DNA repair.</text>
</comment>
<evidence type="ECO:0000256" key="7">
    <source>
        <dbReference type="ARBA" id="ARBA00023163"/>
    </source>
</evidence>
<dbReference type="GO" id="GO:0006325">
    <property type="term" value="P:chromatin organization"/>
    <property type="evidence" value="ECO:0007669"/>
    <property type="project" value="UniProtKB-KW"/>
</dbReference>
<feature type="compositionally biased region" description="Low complexity" evidence="10">
    <location>
        <begin position="7"/>
        <end position="24"/>
    </location>
</feature>
<dbReference type="GO" id="GO:0016740">
    <property type="term" value="F:transferase activity"/>
    <property type="evidence" value="ECO:0007669"/>
    <property type="project" value="UniProtKB-KW"/>
</dbReference>
<keyword evidence="6" id="KW-0175">Coiled coil</keyword>
<dbReference type="STRING" id="78915.A0A4V1IX01"/>
<accession>A0A4V1IX01</accession>
<dbReference type="InterPro" id="IPR015418">
    <property type="entry name" value="Eaf6"/>
</dbReference>
<dbReference type="GO" id="GO:0005634">
    <property type="term" value="C:nucleus"/>
    <property type="evidence" value="ECO:0007669"/>
    <property type="project" value="UniProtKB-SubCell"/>
</dbReference>
<comment type="subunit">
    <text evidence="9">Component of the NuA4 histone acetyltransferase complex.</text>
</comment>
<sequence length="230" mass="24151">MTPMPGAPNVAGSAGASSSAATPSGSGGGGSNGSGDRKKSSAGQQQLKELEKELVELIKRKKQVDKNLANLEVTIYNFEGSYLQDSPHGNIVRGFDQYLQARNSGGGVSSVRNRQGASMAGNRVSESERIFSHSSTTYRKAVGLADEDEEGNSAPVSARPASPSSGDERSIKGRPTGLGTQHRRRRSRPLTGSGDEADDLRDDAALRAPKRIRLSLGARGGADSNEELDV</sequence>
<keyword evidence="12" id="KW-1185">Reference proteome</keyword>
<evidence type="ECO:0000256" key="9">
    <source>
        <dbReference type="RuleBase" id="RU368022"/>
    </source>
</evidence>
<dbReference type="GO" id="GO:0006281">
    <property type="term" value="P:DNA repair"/>
    <property type="evidence" value="ECO:0007669"/>
    <property type="project" value="UniProtKB-UniRule"/>
</dbReference>
<keyword evidence="8 9" id="KW-0539">Nucleus</keyword>
<proteinExistence type="inferred from homology"/>
<gene>
    <name evidence="11" type="ORF">THASP1DRAFT_22806</name>
</gene>
<dbReference type="AlphaFoldDB" id="A0A4V1IX01"/>
<dbReference type="GO" id="GO:0035267">
    <property type="term" value="C:NuA4 histone acetyltransferase complex"/>
    <property type="evidence" value="ECO:0007669"/>
    <property type="project" value="UniProtKB-UniRule"/>
</dbReference>
<name>A0A4V1IX01_9FUNG</name>
<evidence type="ECO:0000256" key="4">
    <source>
        <dbReference type="ARBA" id="ARBA00022853"/>
    </source>
</evidence>